<dbReference type="SUPFAM" id="SSF56655">
    <property type="entry name" value="Carbohydrate phosphatase"/>
    <property type="match status" value="1"/>
</dbReference>
<reference evidence="8" key="1">
    <citation type="journal article" date="2006" name="Proc. Natl. Acad. Sci. U.S.A.">
        <title>Genome analysis of the smallest free-living eukaryote Ostreococcus tauri unveils many unique features.</title>
        <authorList>
            <person name="Derelle E."/>
            <person name="Ferraz C."/>
            <person name="Rombauts S."/>
            <person name="Rouze P."/>
            <person name="Worden A.Z."/>
            <person name="Robbens S."/>
            <person name="Partensky F."/>
            <person name="Degroeve S."/>
            <person name="Echeynie S."/>
            <person name="Cooke R."/>
            <person name="Saeys Y."/>
            <person name="Wuyts J."/>
            <person name="Jabbari K."/>
            <person name="Bowler C."/>
            <person name="Panaud O."/>
            <person name="Piegu B."/>
            <person name="Ball S.G."/>
            <person name="Ral J.-P."/>
            <person name="Bouget F.-Y."/>
            <person name="Piganeau G."/>
            <person name="De Baets B."/>
            <person name="Picard A."/>
            <person name="Delseny M."/>
            <person name="Demaille J."/>
            <person name="Van de Peer Y."/>
            <person name="Moreau H."/>
        </authorList>
    </citation>
    <scope>NUCLEOTIDE SEQUENCE [LARGE SCALE GENOMIC DNA]</scope>
    <source>
        <strain evidence="8">OTTH 0595 / CCAP 157/2 / RCC745</strain>
    </source>
</reference>
<evidence type="ECO:0000256" key="3">
    <source>
        <dbReference type="ARBA" id="ARBA00022723"/>
    </source>
</evidence>
<keyword evidence="3 6" id="KW-0479">Metal-binding</keyword>
<evidence type="ECO:0000256" key="6">
    <source>
        <dbReference type="PIRSR" id="PIRSR600760-2"/>
    </source>
</evidence>
<dbReference type="PANTHER" id="PTHR43200:SF4">
    <property type="entry name" value="PAP-SPECIFIC PHOSPHATASE, MITOCHONDRIAL-RELATED"/>
    <property type="match status" value="1"/>
</dbReference>
<evidence type="ECO:0000256" key="2">
    <source>
        <dbReference type="ARBA" id="ARBA00009759"/>
    </source>
</evidence>
<reference evidence="7 8" key="2">
    <citation type="journal article" date="2014" name="BMC Genomics">
        <title>An improved genome of the model marine alga Ostreococcus tauri unfolds by assessing Illumina de novo assemblies.</title>
        <authorList>
            <person name="Blanc-Mathieu R."/>
            <person name="Verhelst B."/>
            <person name="Derelle E."/>
            <person name="Rombauts S."/>
            <person name="Bouget F.Y."/>
            <person name="Carre I."/>
            <person name="Chateau A."/>
            <person name="Eyre-Walker A."/>
            <person name="Grimsley N."/>
            <person name="Moreau H."/>
            <person name="Piegu B."/>
            <person name="Rivals E."/>
            <person name="Schackwitz W."/>
            <person name="Van de Peer Y."/>
            <person name="Piganeau G."/>
        </authorList>
    </citation>
    <scope>NUCLEOTIDE SEQUENCE [LARGE SCALE GENOMIC DNA]</scope>
    <source>
        <strain evidence="8">OTTH 0595 / CCAP 157/2 / RCC745</strain>
    </source>
</reference>
<gene>
    <name evidence="7" type="ORF">OT_ostta10g02490</name>
</gene>
<evidence type="ECO:0000313" key="8">
    <source>
        <dbReference type="Proteomes" id="UP000009170"/>
    </source>
</evidence>
<evidence type="ECO:0000256" key="1">
    <source>
        <dbReference type="ARBA" id="ARBA00001946"/>
    </source>
</evidence>
<evidence type="ECO:0000256" key="4">
    <source>
        <dbReference type="ARBA" id="ARBA00022801"/>
    </source>
</evidence>
<dbReference type="Proteomes" id="UP000009170">
    <property type="component" value="Unassembled WGS sequence"/>
</dbReference>
<dbReference type="GeneID" id="9832226"/>
<dbReference type="InterPro" id="IPR000760">
    <property type="entry name" value="Inositol_monophosphatase-like"/>
</dbReference>
<comment type="cofactor">
    <cofactor evidence="1 6">
        <name>Mg(2+)</name>
        <dbReference type="ChEBI" id="CHEBI:18420"/>
    </cofactor>
</comment>
<proteinExistence type="inferred from homology"/>
<keyword evidence="8" id="KW-1185">Reference proteome</keyword>
<comment type="similarity">
    <text evidence="2">Belongs to the inositol monophosphatase superfamily.</text>
</comment>
<dbReference type="Gene3D" id="3.40.190.80">
    <property type="match status" value="1"/>
</dbReference>
<comment type="caution">
    <text evidence="7">The sequence shown here is derived from an EMBL/GenBank/DDBJ whole genome shotgun (WGS) entry which is preliminary data.</text>
</comment>
<dbReference type="OrthoDB" id="411145at2759"/>
<dbReference type="RefSeq" id="XP_003081686.2">
    <property type="nucleotide sequence ID" value="XM_003081638.2"/>
</dbReference>
<dbReference type="AlphaFoldDB" id="A0A090M9M9"/>
<dbReference type="KEGG" id="ota:OT_ostta10g02490"/>
<dbReference type="PANTHER" id="PTHR43200">
    <property type="entry name" value="PHOSPHATASE"/>
    <property type="match status" value="1"/>
</dbReference>
<keyword evidence="4" id="KW-0378">Hydrolase</keyword>
<evidence type="ECO:0000256" key="5">
    <source>
        <dbReference type="ARBA" id="ARBA00022842"/>
    </source>
</evidence>
<dbReference type="InParanoid" id="A0A090M9M9"/>
<dbReference type="GO" id="GO:0008441">
    <property type="term" value="F:3'(2'),5'-bisphosphate nucleotidase activity"/>
    <property type="evidence" value="ECO:0007669"/>
    <property type="project" value="TreeGrafter"/>
</dbReference>
<dbReference type="STRING" id="70448.A0A090M9M9"/>
<dbReference type="GO" id="GO:0000103">
    <property type="term" value="P:sulfate assimilation"/>
    <property type="evidence" value="ECO:0007669"/>
    <property type="project" value="TreeGrafter"/>
</dbReference>
<feature type="binding site" evidence="6">
    <location>
        <position position="221"/>
    </location>
    <ligand>
        <name>Mg(2+)</name>
        <dbReference type="ChEBI" id="CHEBI:18420"/>
        <label>1</label>
        <note>catalytic</note>
    </ligand>
</feature>
<name>A0A090M9M9_OSTTA</name>
<feature type="binding site" evidence="6">
    <location>
        <position position="80"/>
    </location>
    <ligand>
        <name>Mg(2+)</name>
        <dbReference type="ChEBI" id="CHEBI:18420"/>
        <label>1</label>
        <note>catalytic</note>
    </ligand>
</feature>
<feature type="binding site" evidence="6">
    <location>
        <position position="83"/>
    </location>
    <ligand>
        <name>Mg(2+)</name>
        <dbReference type="ChEBI" id="CHEBI:18420"/>
        <label>1</label>
        <note>catalytic</note>
    </ligand>
</feature>
<keyword evidence="5 6" id="KW-0460">Magnesium</keyword>
<sequence length="282" mass="29214">MHRKKRDGTPVTAADVAAQRACAVTLVRCGSAHAFVGEERANDVDADAAWTRATAAAFERARANANAGEDDGSAPWWVCDPVDGTKAFVARDGSGQFVTGLALVDADGVRVAAMVAPTWAGGGAEIVAARGAGCFARRGGEKEFYRAVCARAETLGDVRAVISAHETFTKLPLGVAIGEPESVIKLCCGSLCKYVSVALGESNVFIQHPSARGDGFVNTWDHAAGVLCCAEAGAVVSDLHGDPLNFASDRRRLAPGGGGIICAAKEIHTDVVRAFRVGSSNM</sequence>
<dbReference type="Pfam" id="PF00459">
    <property type="entry name" value="Inositol_P"/>
    <property type="match status" value="1"/>
</dbReference>
<dbReference type="InterPro" id="IPR051090">
    <property type="entry name" value="Inositol_monoP_superfamily"/>
</dbReference>
<feature type="binding site" evidence="6">
    <location>
        <position position="38"/>
    </location>
    <ligand>
        <name>Mg(2+)</name>
        <dbReference type="ChEBI" id="CHEBI:18420"/>
        <label>1</label>
        <note>catalytic</note>
    </ligand>
</feature>
<dbReference type="Gene3D" id="3.30.540.10">
    <property type="entry name" value="Fructose-1,6-Bisphosphatase, subunit A, domain 1"/>
    <property type="match status" value="1"/>
</dbReference>
<dbReference type="EMBL" id="CAID01000010">
    <property type="protein sequence ID" value="CEF99417.1"/>
    <property type="molecule type" value="Genomic_DNA"/>
</dbReference>
<evidence type="ECO:0000313" key="7">
    <source>
        <dbReference type="EMBL" id="CEF99417.1"/>
    </source>
</evidence>
<dbReference type="PRINTS" id="PR00377">
    <property type="entry name" value="IMPHPHTASES"/>
</dbReference>
<dbReference type="GO" id="GO:0046872">
    <property type="term" value="F:metal ion binding"/>
    <property type="evidence" value="ECO:0007669"/>
    <property type="project" value="UniProtKB-KW"/>
</dbReference>
<accession>A0A090M9M9</accession>
<organism evidence="7 8">
    <name type="scientific">Ostreococcus tauri</name>
    <name type="common">Marine green alga</name>
    <dbReference type="NCBI Taxonomy" id="70448"/>
    <lineage>
        <taxon>Eukaryota</taxon>
        <taxon>Viridiplantae</taxon>
        <taxon>Chlorophyta</taxon>
        <taxon>Mamiellophyceae</taxon>
        <taxon>Mamiellales</taxon>
        <taxon>Bathycoccaceae</taxon>
        <taxon>Ostreococcus</taxon>
    </lineage>
</organism>
<protein>
    <submittedName>
        <fullName evidence="7">Inositol monophosphatase</fullName>
    </submittedName>
</protein>